<dbReference type="AlphaFoldDB" id="A0A1Y5F7D4"/>
<dbReference type="InterPro" id="IPR008792">
    <property type="entry name" value="PQQD"/>
</dbReference>
<evidence type="ECO:0000313" key="1">
    <source>
        <dbReference type="EMBL" id="OUR96694.1"/>
    </source>
</evidence>
<dbReference type="Gene3D" id="1.10.10.1150">
    <property type="entry name" value="Coenzyme PQQ synthesis protein D (PqqD)"/>
    <property type="match status" value="1"/>
</dbReference>
<gene>
    <name evidence="1" type="ORF">A9Q84_10145</name>
</gene>
<dbReference type="InterPro" id="IPR041881">
    <property type="entry name" value="PqqD_sf"/>
</dbReference>
<evidence type="ECO:0000313" key="2">
    <source>
        <dbReference type="Proteomes" id="UP000196531"/>
    </source>
</evidence>
<dbReference type="Proteomes" id="UP000196531">
    <property type="component" value="Unassembled WGS sequence"/>
</dbReference>
<evidence type="ECO:0008006" key="3">
    <source>
        <dbReference type="Google" id="ProtNLM"/>
    </source>
</evidence>
<proteinExistence type="predicted"/>
<sequence>MWTESNSFKISRELPFQQIHEDYILLDSKNAKAHELNVVAFSIWQQLHVEKPYQELLAELMNEFEIDLDSLKRDLSLFINDLLTKDLITITNG</sequence>
<reference evidence="2" key="1">
    <citation type="journal article" date="2017" name="Proc. Natl. Acad. Sci. U.S.A.">
        <title>Simulation of Deepwater Horizon oil plume reveals substrate specialization within a complex community of hydrocarbon-degraders.</title>
        <authorList>
            <person name="Hu P."/>
            <person name="Dubinsky E.A."/>
            <person name="Probst A.J."/>
            <person name="Wang J."/>
            <person name="Sieber C.M.K."/>
            <person name="Tom L.M."/>
            <person name="Gardinali P."/>
            <person name="Banfield J.F."/>
            <person name="Atlas R.M."/>
            <person name="Andersen G.L."/>
        </authorList>
    </citation>
    <scope>NUCLEOTIDE SEQUENCE [LARGE SCALE GENOMIC DNA]</scope>
</reference>
<organism evidence="1 2">
    <name type="scientific">Halobacteriovorax marinus</name>
    <dbReference type="NCBI Taxonomy" id="97084"/>
    <lineage>
        <taxon>Bacteria</taxon>
        <taxon>Pseudomonadati</taxon>
        <taxon>Bdellovibrionota</taxon>
        <taxon>Bacteriovoracia</taxon>
        <taxon>Bacteriovoracales</taxon>
        <taxon>Halobacteriovoraceae</taxon>
        <taxon>Halobacteriovorax</taxon>
    </lineage>
</organism>
<accession>A0A1Y5F7D4</accession>
<dbReference type="Pfam" id="PF05402">
    <property type="entry name" value="PqqD"/>
    <property type="match status" value="1"/>
</dbReference>
<dbReference type="EMBL" id="MAAO01000006">
    <property type="protein sequence ID" value="OUR96694.1"/>
    <property type="molecule type" value="Genomic_DNA"/>
</dbReference>
<comment type="caution">
    <text evidence="1">The sequence shown here is derived from an EMBL/GenBank/DDBJ whole genome shotgun (WGS) entry which is preliminary data.</text>
</comment>
<protein>
    <recommendedName>
        <fullName evidence="3">PqqD family protein</fullName>
    </recommendedName>
</protein>
<name>A0A1Y5F7D4_9BACT</name>